<accession>A0A6V8MM20</accession>
<comment type="caution">
    <text evidence="2">The sequence shown here is derived from an EMBL/GenBank/DDBJ whole genome shotgun (WGS) entry which is preliminary data.</text>
</comment>
<dbReference type="RefSeq" id="WP_183355814.1">
    <property type="nucleotide sequence ID" value="NZ_BLXX01000011.1"/>
</dbReference>
<organism evidence="2 3">
    <name type="scientific">Geomonas silvestris</name>
    <dbReference type="NCBI Taxonomy" id="2740184"/>
    <lineage>
        <taxon>Bacteria</taxon>
        <taxon>Pseudomonadati</taxon>
        <taxon>Thermodesulfobacteriota</taxon>
        <taxon>Desulfuromonadia</taxon>
        <taxon>Geobacterales</taxon>
        <taxon>Geobacteraceae</taxon>
        <taxon>Geomonas</taxon>
    </lineage>
</organism>
<dbReference type="AlphaFoldDB" id="A0A6V8MM20"/>
<evidence type="ECO:0008006" key="4">
    <source>
        <dbReference type="Google" id="ProtNLM"/>
    </source>
</evidence>
<protein>
    <recommendedName>
        <fullName evidence="4">Lipoprotein</fullName>
    </recommendedName>
</protein>
<reference evidence="3" key="1">
    <citation type="submission" date="2020-06" db="EMBL/GenBank/DDBJ databases">
        <title>Draft genomic sequence of Geomonas sp. Red330.</title>
        <authorList>
            <person name="Itoh H."/>
            <person name="Zhenxing X."/>
            <person name="Ushijima N."/>
            <person name="Masuda Y."/>
            <person name="Shiratori Y."/>
            <person name="Senoo K."/>
        </authorList>
    </citation>
    <scope>NUCLEOTIDE SEQUENCE [LARGE SCALE GENOMIC DNA]</scope>
    <source>
        <strain evidence="3">Red330</strain>
    </source>
</reference>
<dbReference type="PROSITE" id="PS51257">
    <property type="entry name" value="PROKAR_LIPOPROTEIN"/>
    <property type="match status" value="1"/>
</dbReference>
<evidence type="ECO:0000313" key="2">
    <source>
        <dbReference type="EMBL" id="GFO61012.1"/>
    </source>
</evidence>
<proteinExistence type="predicted"/>
<dbReference type="Proteomes" id="UP000556026">
    <property type="component" value="Unassembled WGS sequence"/>
</dbReference>
<evidence type="ECO:0000313" key="3">
    <source>
        <dbReference type="Proteomes" id="UP000556026"/>
    </source>
</evidence>
<name>A0A6V8MM20_9BACT</name>
<evidence type="ECO:0000256" key="1">
    <source>
        <dbReference type="SAM" id="SignalP"/>
    </source>
</evidence>
<feature type="chain" id="PRO_5027632401" description="Lipoprotein" evidence="1">
    <location>
        <begin position="24"/>
        <end position="141"/>
    </location>
</feature>
<sequence>MKRVLYLLLVLAFALQGCSIYKAATAPAPIALENVKNGSSRMTIVGTLGVPKLSEIKENTKTDLYEFVNGSPEGTKARIVVYIAGDLFTIGLAELVFWPMELGLGQGTPGRAVVSYGMDDIAKSVLLTKADGSPWESTQTP</sequence>
<keyword evidence="1" id="KW-0732">Signal</keyword>
<feature type="signal peptide" evidence="1">
    <location>
        <begin position="1"/>
        <end position="23"/>
    </location>
</feature>
<gene>
    <name evidence="2" type="ORF">GMST_33370</name>
</gene>
<dbReference type="EMBL" id="BLXX01000011">
    <property type="protein sequence ID" value="GFO61012.1"/>
    <property type="molecule type" value="Genomic_DNA"/>
</dbReference>
<keyword evidence="3" id="KW-1185">Reference proteome</keyword>